<evidence type="ECO:0000256" key="2">
    <source>
        <dbReference type="SAM" id="Phobius"/>
    </source>
</evidence>
<dbReference type="AlphaFoldDB" id="A0A6J6SRN1"/>
<protein>
    <submittedName>
        <fullName evidence="3">Unannotated protein</fullName>
    </submittedName>
</protein>
<organism evidence="3">
    <name type="scientific">freshwater metagenome</name>
    <dbReference type="NCBI Taxonomy" id="449393"/>
    <lineage>
        <taxon>unclassified sequences</taxon>
        <taxon>metagenomes</taxon>
        <taxon>ecological metagenomes</taxon>
    </lineage>
</organism>
<feature type="region of interest" description="Disordered" evidence="1">
    <location>
        <begin position="107"/>
        <end position="165"/>
    </location>
</feature>
<keyword evidence="2" id="KW-1133">Transmembrane helix</keyword>
<name>A0A6J6SRN1_9ZZZZ</name>
<feature type="transmembrane region" description="Helical" evidence="2">
    <location>
        <begin position="21"/>
        <end position="41"/>
    </location>
</feature>
<proteinExistence type="predicted"/>
<keyword evidence="2" id="KW-0812">Transmembrane</keyword>
<sequence>MRTHNSTGRRTSRRTNSTASKIVSAGLATATCVGLVGVIGIRTAQDSAAADSGSTSEAAAPIAAAPTTTDGYTQADLDAYAAQLDAEAQRLADYRAQLIDAAMTLQASAGGPSRLSVTDPAAVPGKAAGSTAASAKPRVTKPAAQAAPKPQQAPKPQPQSNTKSS</sequence>
<gene>
    <name evidence="3" type="ORF">UFOPK2810_00115</name>
    <name evidence="4" type="ORF">UFOPK4061_00249</name>
</gene>
<evidence type="ECO:0000313" key="4">
    <source>
        <dbReference type="EMBL" id="CAB4999947.1"/>
    </source>
</evidence>
<evidence type="ECO:0000313" key="3">
    <source>
        <dbReference type="EMBL" id="CAB4737345.1"/>
    </source>
</evidence>
<feature type="compositionally biased region" description="Low complexity" evidence="1">
    <location>
        <begin position="58"/>
        <end position="69"/>
    </location>
</feature>
<feature type="compositionally biased region" description="Low complexity" evidence="1">
    <location>
        <begin position="124"/>
        <end position="150"/>
    </location>
</feature>
<reference evidence="3" key="1">
    <citation type="submission" date="2020-05" db="EMBL/GenBank/DDBJ databases">
        <authorList>
            <person name="Chiriac C."/>
            <person name="Salcher M."/>
            <person name="Ghai R."/>
            <person name="Kavagutti S V."/>
        </authorList>
    </citation>
    <scope>NUCLEOTIDE SEQUENCE</scope>
</reference>
<accession>A0A6J6SRN1</accession>
<feature type="region of interest" description="Disordered" evidence="1">
    <location>
        <begin position="49"/>
        <end position="69"/>
    </location>
</feature>
<dbReference type="EMBL" id="CAFBPD010000029">
    <property type="protein sequence ID" value="CAB4999947.1"/>
    <property type="molecule type" value="Genomic_DNA"/>
</dbReference>
<evidence type="ECO:0000256" key="1">
    <source>
        <dbReference type="SAM" id="MobiDB-lite"/>
    </source>
</evidence>
<dbReference type="EMBL" id="CAEZYZ010000010">
    <property type="protein sequence ID" value="CAB4737345.1"/>
    <property type="molecule type" value="Genomic_DNA"/>
</dbReference>
<keyword evidence="2" id="KW-0472">Membrane</keyword>